<feature type="region of interest" description="Disordered" evidence="3">
    <location>
        <begin position="118"/>
        <end position="139"/>
    </location>
</feature>
<feature type="compositionally biased region" description="Low complexity" evidence="3">
    <location>
        <begin position="118"/>
        <end position="127"/>
    </location>
</feature>
<name>A0ABU4FG31_9ACTN</name>
<evidence type="ECO:0000256" key="3">
    <source>
        <dbReference type="SAM" id="MobiDB-lite"/>
    </source>
</evidence>
<keyword evidence="2" id="KW-0597">Phosphoprotein</keyword>
<keyword evidence="6" id="KW-1185">Reference proteome</keyword>
<dbReference type="InterPro" id="IPR036736">
    <property type="entry name" value="ACP-like_sf"/>
</dbReference>
<accession>A0ABU4FG31</accession>
<dbReference type="InterPro" id="IPR001031">
    <property type="entry name" value="Thioesterase"/>
</dbReference>
<dbReference type="Proteomes" id="UP001187346">
    <property type="component" value="Unassembled WGS sequence"/>
</dbReference>
<dbReference type="InterPro" id="IPR020802">
    <property type="entry name" value="TesA-like"/>
</dbReference>
<sequence length="420" mass="43909">PLLLSGLTGAPTRRTTTGGGTPARRLAAVPESERAVAARELVLSHVAAVLGHSSSGAVDPDRGFRELGFDSLAAVELRNRLTQATGLRLPTTLVFDHPEPAAVARLLLSEAAAAASAGRGGARPASGNGNGNGIGIPSGNRTGQGTFSALIHHAHATQSLLEALPLLTEASRFRPAFTSSELPDGAGHVVKLASGEGLPKLVCVPSFMPGSGPHQFMRFADRFEGKRDVYACSLPGLRGTDEAPGTWRAAIDVLVASIRRAVGDDPFVLVGYSIGGVLAHSIAARFEAEGVRPEGVVMLDTPTPTDEKEILGVFSLVMAEILDRGQGATVIDDAGWLAMGSYVRLLAERRPDSIDAPSLLIRAGRPLGESDDVSDWPAWNVCDGQVEIAADHFSLIETESALTAEATERWLTADSPSDTD</sequence>
<dbReference type="PROSITE" id="PS00012">
    <property type="entry name" value="PHOSPHOPANTETHEINE"/>
    <property type="match status" value="1"/>
</dbReference>
<dbReference type="SMART" id="SM01294">
    <property type="entry name" value="PKS_PP_betabranch"/>
    <property type="match status" value="1"/>
</dbReference>
<dbReference type="Pfam" id="PF00975">
    <property type="entry name" value="Thioesterase"/>
    <property type="match status" value="1"/>
</dbReference>
<comment type="caution">
    <text evidence="5">The sequence shown here is derived from an EMBL/GenBank/DDBJ whole genome shotgun (WGS) entry which is preliminary data.</text>
</comment>
<dbReference type="InterPro" id="IPR050091">
    <property type="entry name" value="PKS_NRPS_Biosynth_Enz"/>
</dbReference>
<dbReference type="InterPro" id="IPR009081">
    <property type="entry name" value="PP-bd_ACP"/>
</dbReference>
<dbReference type="Pfam" id="PF00550">
    <property type="entry name" value="PP-binding"/>
    <property type="match status" value="1"/>
</dbReference>
<proteinExistence type="predicted"/>
<dbReference type="Gene3D" id="3.40.50.1820">
    <property type="entry name" value="alpha/beta hydrolase"/>
    <property type="match status" value="1"/>
</dbReference>
<protein>
    <submittedName>
        <fullName evidence="5">Alpha/beta fold hydrolase</fullName>
    </submittedName>
</protein>
<dbReference type="PROSITE" id="PS50075">
    <property type="entry name" value="CARRIER"/>
    <property type="match status" value="1"/>
</dbReference>
<evidence type="ECO:0000313" key="5">
    <source>
        <dbReference type="EMBL" id="MDV7218963.1"/>
    </source>
</evidence>
<evidence type="ECO:0000256" key="1">
    <source>
        <dbReference type="ARBA" id="ARBA00022450"/>
    </source>
</evidence>
<dbReference type="PANTHER" id="PTHR43775">
    <property type="entry name" value="FATTY ACID SYNTHASE"/>
    <property type="match status" value="1"/>
</dbReference>
<reference evidence="5 6" key="1">
    <citation type="submission" date="2023-10" db="EMBL/GenBank/DDBJ databases">
        <title>Characterization of rhizosphere-enriched actinobacteria from wheat plants lab-grown on chernevaya soil.</title>
        <authorList>
            <person name="Tikhonova E.N."/>
            <person name="Konopkin A."/>
            <person name="Kravchenko I.K."/>
        </authorList>
    </citation>
    <scope>NUCLEOTIDE SEQUENCE [LARGE SCALE GENOMIC DNA]</scope>
    <source>
        <strain evidence="5 6">RR29</strain>
    </source>
</reference>
<dbReference type="InterPro" id="IPR020806">
    <property type="entry name" value="PKS_PP-bd"/>
</dbReference>
<feature type="non-terminal residue" evidence="5">
    <location>
        <position position="1"/>
    </location>
</feature>
<keyword evidence="5" id="KW-0378">Hydrolase</keyword>
<feature type="domain" description="Carrier" evidence="4">
    <location>
        <begin position="36"/>
        <end position="111"/>
    </location>
</feature>
<dbReference type="InterPro" id="IPR006162">
    <property type="entry name" value="Ppantetheine_attach_site"/>
</dbReference>
<feature type="region of interest" description="Disordered" evidence="3">
    <location>
        <begin position="1"/>
        <end position="23"/>
    </location>
</feature>
<dbReference type="PANTHER" id="PTHR43775:SF37">
    <property type="entry name" value="SI:DKEY-61P9.11"/>
    <property type="match status" value="1"/>
</dbReference>
<gene>
    <name evidence="5" type="ORF">R5A26_23720</name>
</gene>
<evidence type="ECO:0000313" key="6">
    <source>
        <dbReference type="Proteomes" id="UP001187346"/>
    </source>
</evidence>
<evidence type="ECO:0000256" key="2">
    <source>
        <dbReference type="ARBA" id="ARBA00022553"/>
    </source>
</evidence>
<dbReference type="EMBL" id="JAWMAJ010000079">
    <property type="protein sequence ID" value="MDV7218963.1"/>
    <property type="molecule type" value="Genomic_DNA"/>
</dbReference>
<evidence type="ECO:0000259" key="4">
    <source>
        <dbReference type="PROSITE" id="PS50075"/>
    </source>
</evidence>
<dbReference type="InterPro" id="IPR029058">
    <property type="entry name" value="AB_hydrolase_fold"/>
</dbReference>
<keyword evidence="1" id="KW-0596">Phosphopantetheine</keyword>
<dbReference type="RefSeq" id="WP_317773078.1">
    <property type="nucleotide sequence ID" value="NZ_JAWMAJ010000079.1"/>
</dbReference>
<dbReference type="SUPFAM" id="SSF53474">
    <property type="entry name" value="alpha/beta-Hydrolases"/>
    <property type="match status" value="1"/>
</dbReference>
<dbReference type="Gene3D" id="1.10.1200.10">
    <property type="entry name" value="ACP-like"/>
    <property type="match status" value="1"/>
</dbReference>
<dbReference type="SMART" id="SM00824">
    <property type="entry name" value="PKS_TE"/>
    <property type="match status" value="1"/>
</dbReference>
<dbReference type="GO" id="GO:0016787">
    <property type="term" value="F:hydrolase activity"/>
    <property type="evidence" value="ECO:0007669"/>
    <property type="project" value="UniProtKB-KW"/>
</dbReference>
<organism evidence="5 6">
    <name type="scientific">Streptomyces prunicolor</name>
    <dbReference type="NCBI Taxonomy" id="67348"/>
    <lineage>
        <taxon>Bacteria</taxon>
        <taxon>Bacillati</taxon>
        <taxon>Actinomycetota</taxon>
        <taxon>Actinomycetes</taxon>
        <taxon>Kitasatosporales</taxon>
        <taxon>Streptomycetaceae</taxon>
        <taxon>Streptomyces</taxon>
    </lineage>
</organism>
<dbReference type="SMART" id="SM00823">
    <property type="entry name" value="PKS_PP"/>
    <property type="match status" value="1"/>
</dbReference>